<accession>A0ABP7H035</accession>
<evidence type="ECO:0008006" key="3">
    <source>
        <dbReference type="Google" id="ProtNLM"/>
    </source>
</evidence>
<evidence type="ECO:0000313" key="1">
    <source>
        <dbReference type="EMBL" id="GAA3777504.1"/>
    </source>
</evidence>
<dbReference type="EMBL" id="BAABBI010000001">
    <property type="protein sequence ID" value="GAA3777504.1"/>
    <property type="molecule type" value="Genomic_DNA"/>
</dbReference>
<reference evidence="2" key="1">
    <citation type="journal article" date="2019" name="Int. J. Syst. Evol. Microbiol.">
        <title>The Global Catalogue of Microorganisms (GCM) 10K type strain sequencing project: providing services to taxonomists for standard genome sequencing and annotation.</title>
        <authorList>
            <consortium name="The Broad Institute Genomics Platform"/>
            <consortium name="The Broad Institute Genome Sequencing Center for Infectious Disease"/>
            <person name="Wu L."/>
            <person name="Ma J."/>
        </authorList>
    </citation>
    <scope>NUCLEOTIDE SEQUENCE [LARGE SCALE GENOMIC DNA]</scope>
    <source>
        <strain evidence="2">JCM 17525</strain>
    </source>
</reference>
<sequence length="130" mass="14909">MLFTLATLFSCSVGDDSPNTYMEILPVESASLPDEFERGEVYEISLTYLRVSNCHTFSDIYYTKEANKRTVAIVSTVFVNNENCISNNDELETSFNFEVTNSDSYIFKFWQGEDEYGEDQYLIVEVPVVD</sequence>
<keyword evidence="2" id="KW-1185">Reference proteome</keyword>
<name>A0ABP7H035_9FLAO</name>
<evidence type="ECO:0000313" key="2">
    <source>
        <dbReference type="Proteomes" id="UP001501456"/>
    </source>
</evidence>
<gene>
    <name evidence="1" type="ORF">GCM10022271_07140</name>
</gene>
<comment type="caution">
    <text evidence="1">The sequence shown here is derived from an EMBL/GenBank/DDBJ whole genome shotgun (WGS) entry which is preliminary data.</text>
</comment>
<dbReference type="Proteomes" id="UP001501456">
    <property type="component" value="Unassembled WGS sequence"/>
</dbReference>
<protein>
    <recommendedName>
        <fullName evidence="3">Lipoprotein</fullName>
    </recommendedName>
</protein>
<organism evidence="1 2">
    <name type="scientific">Corallibacter vietnamensis</name>
    <dbReference type="NCBI Taxonomy" id="904130"/>
    <lineage>
        <taxon>Bacteria</taxon>
        <taxon>Pseudomonadati</taxon>
        <taxon>Bacteroidota</taxon>
        <taxon>Flavobacteriia</taxon>
        <taxon>Flavobacteriales</taxon>
        <taxon>Flavobacteriaceae</taxon>
        <taxon>Corallibacter</taxon>
    </lineage>
</organism>
<proteinExistence type="predicted"/>